<sequence length="190" mass="22883">MKLKELLFERYLPPIIAYLVMGFLSYFYSSINNISWIEFLYSIPPIVWQFLVLIFLLWICVIFIKRRMNSKSTYYGSIPRNGWQNVLRKDYFGVKWQVRTPIIDPVLDFDPFNMNRVPVFNVAPTPRCPECETKLVISDHFLWHTWTCPHCNFGKRTWESIYDVRDRVQNIVDREVEIQLEQENSRQFQG</sequence>
<evidence type="ECO:0000256" key="1">
    <source>
        <dbReference type="SAM" id="Phobius"/>
    </source>
</evidence>
<accession>A0A090I7J0</accession>
<keyword evidence="1" id="KW-0812">Transmembrane</keyword>
<dbReference type="EMBL" id="LN515531">
    <property type="protein sequence ID" value="CEA13077.1"/>
    <property type="molecule type" value="Genomic_DNA"/>
</dbReference>
<dbReference type="EMBL" id="JADIIL010000037">
    <property type="protein sequence ID" value="MBF4475799.1"/>
    <property type="molecule type" value="Genomic_DNA"/>
</dbReference>
<dbReference type="RefSeq" id="WP_052659957.1">
    <property type="nucleotide sequence ID" value="NZ_JADIIL010000037.1"/>
</dbReference>
<protein>
    <submittedName>
        <fullName evidence="2">Uncharacterized protein</fullName>
    </submittedName>
</protein>
<name>A0A090I7J0_METFO</name>
<proteinExistence type="predicted"/>
<dbReference type="Proteomes" id="UP000606900">
    <property type="component" value="Unassembled WGS sequence"/>
</dbReference>
<keyword evidence="1" id="KW-1133">Transmembrane helix</keyword>
<feature type="transmembrane region" description="Helical" evidence="1">
    <location>
        <begin position="46"/>
        <end position="64"/>
    </location>
</feature>
<evidence type="ECO:0000313" key="3">
    <source>
        <dbReference type="EMBL" id="MBF4475799.1"/>
    </source>
</evidence>
<dbReference type="AlphaFoldDB" id="A0A090I7J0"/>
<organism evidence="2">
    <name type="scientific">Methanobacterium formicicum</name>
    <dbReference type="NCBI Taxonomy" id="2162"/>
    <lineage>
        <taxon>Archaea</taxon>
        <taxon>Methanobacteriati</taxon>
        <taxon>Methanobacteriota</taxon>
        <taxon>Methanomada group</taxon>
        <taxon>Methanobacteria</taxon>
        <taxon>Methanobacteriales</taxon>
        <taxon>Methanobacteriaceae</taxon>
        <taxon>Methanobacterium</taxon>
    </lineage>
</organism>
<dbReference type="PATRIC" id="fig|2162.9.peg.745"/>
<keyword evidence="1" id="KW-0472">Membrane</keyword>
<reference evidence="3" key="2">
    <citation type="submission" date="2020-10" db="EMBL/GenBank/DDBJ databases">
        <title>Dehalococcoides mccartyi of a TCE/Cr reducing biochatode.</title>
        <authorList>
            <person name="Matturro B."/>
        </authorList>
    </citation>
    <scope>NUCLEOTIDE SEQUENCE</scope>
    <source>
        <strain evidence="3">Bin2</strain>
    </source>
</reference>
<gene>
    <name evidence="2" type="ORF">DSM1535_0721</name>
    <name evidence="3" type="ORF">ISP06_10085</name>
</gene>
<evidence type="ECO:0000313" key="2">
    <source>
        <dbReference type="EMBL" id="CEA13077.1"/>
    </source>
</evidence>
<reference evidence="2" key="1">
    <citation type="submission" date="2014-08" db="EMBL/GenBank/DDBJ databases">
        <authorList>
            <person name="Wibberg D."/>
        </authorList>
    </citation>
    <scope>NUCLEOTIDE SEQUENCE</scope>
</reference>
<feature type="transmembrane region" description="Helical" evidence="1">
    <location>
        <begin position="12"/>
        <end position="31"/>
    </location>
</feature>
<dbReference type="KEGG" id="mfi:DSM1535_0721"/>